<name>A0A4R3M711_9HYPH</name>
<dbReference type="CDD" id="cd06588">
    <property type="entry name" value="PhnB_like"/>
    <property type="match status" value="1"/>
</dbReference>
<dbReference type="PANTHER" id="PTHR33990:SF1">
    <property type="entry name" value="PROTEIN YJDN"/>
    <property type="match status" value="1"/>
</dbReference>
<dbReference type="AlphaFoldDB" id="A0A4R3M711"/>
<sequence length="147" mass="15437">MIAEPYLSFEGRAEEAIAFYVATLGAEVDMMLRFRDAPPPDAGGCQPPEGTPLPPPEKIMHARLTFGTAGVMVSDGMCMGDSKAVFTGFALSLSVADPSEAERVYAAIATNGGTAQMPLQATFFSPAFGIAADKFGVPWMVVAQQAN</sequence>
<comment type="caution">
    <text evidence="2">The sequence shown here is derived from an EMBL/GenBank/DDBJ whole genome shotgun (WGS) entry which is preliminary data.</text>
</comment>
<dbReference type="InterPro" id="IPR028973">
    <property type="entry name" value="PhnB-like"/>
</dbReference>
<keyword evidence="3" id="KW-1185">Reference proteome</keyword>
<gene>
    <name evidence="2" type="ORF">EDC64_101568</name>
</gene>
<dbReference type="Proteomes" id="UP000294664">
    <property type="component" value="Unassembled WGS sequence"/>
</dbReference>
<proteinExistence type="predicted"/>
<organism evidence="2 3">
    <name type="scientific">Aquabacter spiritensis</name>
    <dbReference type="NCBI Taxonomy" id="933073"/>
    <lineage>
        <taxon>Bacteria</taxon>
        <taxon>Pseudomonadati</taxon>
        <taxon>Pseudomonadota</taxon>
        <taxon>Alphaproteobacteria</taxon>
        <taxon>Hyphomicrobiales</taxon>
        <taxon>Xanthobacteraceae</taxon>
        <taxon>Aquabacter</taxon>
    </lineage>
</organism>
<protein>
    <submittedName>
        <fullName evidence="2">PhnB protein</fullName>
    </submittedName>
</protein>
<dbReference type="SUPFAM" id="SSF54593">
    <property type="entry name" value="Glyoxalase/Bleomycin resistance protein/Dihydroxybiphenyl dioxygenase"/>
    <property type="match status" value="1"/>
</dbReference>
<evidence type="ECO:0000313" key="3">
    <source>
        <dbReference type="Proteomes" id="UP000294664"/>
    </source>
</evidence>
<dbReference type="OrthoDB" id="9795306at2"/>
<dbReference type="Gene3D" id="3.10.180.10">
    <property type="entry name" value="2,3-Dihydroxybiphenyl 1,2-Dioxygenase, domain 1"/>
    <property type="match status" value="1"/>
</dbReference>
<evidence type="ECO:0000259" key="1">
    <source>
        <dbReference type="Pfam" id="PF06983"/>
    </source>
</evidence>
<accession>A0A4R3M711</accession>
<dbReference type="PANTHER" id="PTHR33990">
    <property type="entry name" value="PROTEIN YJDN-RELATED"/>
    <property type="match status" value="1"/>
</dbReference>
<reference evidence="2 3" key="1">
    <citation type="submission" date="2019-03" db="EMBL/GenBank/DDBJ databases">
        <title>Genomic Encyclopedia of Type Strains, Phase IV (KMG-IV): sequencing the most valuable type-strain genomes for metagenomic binning, comparative biology and taxonomic classification.</title>
        <authorList>
            <person name="Goeker M."/>
        </authorList>
    </citation>
    <scope>NUCLEOTIDE SEQUENCE [LARGE SCALE GENOMIC DNA]</scope>
    <source>
        <strain evidence="2 3">DSM 9035</strain>
    </source>
</reference>
<dbReference type="RefSeq" id="WP_132029639.1">
    <property type="nucleotide sequence ID" value="NZ_SMAI01000001.1"/>
</dbReference>
<evidence type="ECO:0000313" key="2">
    <source>
        <dbReference type="EMBL" id="TCT08049.1"/>
    </source>
</evidence>
<feature type="domain" description="PhnB-like" evidence="1">
    <location>
        <begin position="5"/>
        <end position="142"/>
    </location>
</feature>
<dbReference type="EMBL" id="SMAI01000001">
    <property type="protein sequence ID" value="TCT08049.1"/>
    <property type="molecule type" value="Genomic_DNA"/>
</dbReference>
<dbReference type="InterPro" id="IPR029068">
    <property type="entry name" value="Glyas_Bleomycin-R_OHBP_Dase"/>
</dbReference>
<dbReference type="Pfam" id="PF06983">
    <property type="entry name" value="3-dmu-9_3-mt"/>
    <property type="match status" value="1"/>
</dbReference>